<reference evidence="1 2" key="1">
    <citation type="journal article" date="2015" name="Plant Pathol. J.">
        <title>Isolation and Genomic Characterization of the T4-Like Bacteriophage PM2 Infecting Pectobacterium carotovorum subsp. carotovorum.</title>
        <authorList>
            <person name="Lim J.A."/>
            <person name="Lee D.H."/>
            <person name="Heu S."/>
        </authorList>
    </citation>
    <scope>NUCLEOTIDE SEQUENCE [LARGE SCALE GENOMIC DNA]</scope>
</reference>
<keyword evidence="2" id="KW-1185">Reference proteome</keyword>
<protein>
    <submittedName>
        <fullName evidence="1">Uncharacterized protein</fullName>
    </submittedName>
</protein>
<dbReference type="OrthoDB" id="22044at10239"/>
<sequence>MYNKHYEVEEEAYKLLRECVGVNLTPELINKIANIRKDLNTRYKNEYYVEFPPLVMPTNAFVVQVRVHTVH</sequence>
<proteinExistence type="predicted"/>
<accession>A0A0A0Q2H4</accession>
<dbReference type="KEGG" id="vg:26638131"/>
<dbReference type="EMBL" id="KF835987">
    <property type="protein sequence ID" value="AHY25200.1"/>
    <property type="molecule type" value="Genomic_DNA"/>
</dbReference>
<dbReference type="RefSeq" id="YP_009211659.1">
    <property type="nucleotide sequence ID" value="NC_028940.1"/>
</dbReference>
<dbReference type="Proteomes" id="UP000030739">
    <property type="component" value="Segment"/>
</dbReference>
<gene>
    <name evidence="1" type="ORF">PM2_238</name>
</gene>
<evidence type="ECO:0000313" key="1">
    <source>
        <dbReference type="EMBL" id="AHY25200.1"/>
    </source>
</evidence>
<organism evidence="1 2">
    <name type="scientific">Pectobacterium bacteriophage PM2</name>
    <dbReference type="NCBI Taxonomy" id="1429794"/>
    <lineage>
        <taxon>Viruses</taxon>
        <taxon>Duplodnaviria</taxon>
        <taxon>Heunggongvirae</taxon>
        <taxon>Uroviricota</taxon>
        <taxon>Caudoviricetes</taxon>
        <taxon>Pantevenvirales</taxon>
        <taxon>Straboviridae</taxon>
        <taxon>Tevenvirinae</taxon>
        <taxon>Mosugukvirus</taxon>
        <taxon>Mosugukvirus pm2</taxon>
    </lineage>
</organism>
<evidence type="ECO:0000313" key="2">
    <source>
        <dbReference type="Proteomes" id="UP000030739"/>
    </source>
</evidence>
<dbReference type="GeneID" id="26638131"/>
<name>A0A0A0Q2H4_9CAUD</name>